<gene>
    <name evidence="6" type="ORF">RFM23_20880</name>
</gene>
<evidence type="ECO:0000256" key="2">
    <source>
        <dbReference type="ARBA" id="ARBA00022908"/>
    </source>
</evidence>
<dbReference type="InterPro" id="IPR004107">
    <property type="entry name" value="Integrase_SAM-like_N"/>
</dbReference>
<dbReference type="EMBL" id="JAVIIP010000011">
    <property type="protein sequence ID" value="MDX8540078.1"/>
    <property type="molecule type" value="Genomic_DNA"/>
</dbReference>
<comment type="caution">
    <text evidence="6">The sequence shown here is derived from an EMBL/GenBank/DDBJ whole genome shotgun (WGS) entry which is preliminary data.</text>
</comment>
<evidence type="ECO:0000313" key="7">
    <source>
        <dbReference type="Proteomes" id="UP001276564"/>
    </source>
</evidence>
<reference evidence="6 7" key="1">
    <citation type="submission" date="2023-08" db="EMBL/GenBank/DDBJ databases">
        <title>Implementing the SeqCode for naming new Mesorhizobium species isolated from Vachellia karroo root nodules.</title>
        <authorList>
            <person name="Van Lill M."/>
        </authorList>
    </citation>
    <scope>NUCLEOTIDE SEQUENCE [LARGE SCALE GENOMIC DNA]</scope>
    <source>
        <strain evidence="6 7">VK4B</strain>
    </source>
</reference>
<evidence type="ECO:0000259" key="4">
    <source>
        <dbReference type="Pfam" id="PF13356"/>
    </source>
</evidence>
<dbReference type="InterPro" id="IPR011010">
    <property type="entry name" value="DNA_brk_join_enz"/>
</dbReference>
<dbReference type="PANTHER" id="PTHR30629:SF2">
    <property type="entry name" value="PROPHAGE INTEGRASE INTS-RELATED"/>
    <property type="match status" value="1"/>
</dbReference>
<proteinExistence type="inferred from homology"/>
<dbReference type="InterPro" id="IPR050808">
    <property type="entry name" value="Phage_Integrase"/>
</dbReference>
<keyword evidence="3 6" id="KW-0238">DNA-binding</keyword>
<dbReference type="Pfam" id="PF14659">
    <property type="entry name" value="Phage_int_SAM_3"/>
    <property type="match status" value="1"/>
</dbReference>
<dbReference type="SUPFAM" id="SSF56349">
    <property type="entry name" value="DNA breaking-rejoining enzymes"/>
    <property type="match status" value="1"/>
</dbReference>
<dbReference type="PANTHER" id="PTHR30629">
    <property type="entry name" value="PROPHAGE INTEGRASE"/>
    <property type="match status" value="1"/>
</dbReference>
<evidence type="ECO:0000256" key="1">
    <source>
        <dbReference type="ARBA" id="ARBA00008857"/>
    </source>
</evidence>
<keyword evidence="2" id="KW-0229">DNA integration</keyword>
<feature type="domain" description="Integrase SAM-like N-terminal" evidence="5">
    <location>
        <begin position="103"/>
        <end position="157"/>
    </location>
</feature>
<feature type="domain" description="Integrase DNA-binding" evidence="4">
    <location>
        <begin position="7"/>
        <end position="96"/>
    </location>
</feature>
<dbReference type="InterPro" id="IPR025166">
    <property type="entry name" value="Integrase_DNA_bind_dom"/>
</dbReference>
<dbReference type="InterPro" id="IPR038488">
    <property type="entry name" value="Integrase_DNA-bd_sf"/>
</dbReference>
<dbReference type="Gene3D" id="3.30.160.390">
    <property type="entry name" value="Integrase, DNA-binding domain"/>
    <property type="match status" value="1"/>
</dbReference>
<evidence type="ECO:0000259" key="5">
    <source>
        <dbReference type="Pfam" id="PF14659"/>
    </source>
</evidence>
<keyword evidence="7" id="KW-1185">Reference proteome</keyword>
<accession>A0ABU5AS15</accession>
<dbReference type="RefSeq" id="WP_320321222.1">
    <property type="nucleotide sequence ID" value="NZ_JAVIIP010000011.1"/>
</dbReference>
<comment type="similarity">
    <text evidence="1">Belongs to the 'phage' integrase family.</text>
</comment>
<organism evidence="6 7">
    <name type="scientific">Mesorhizobium abyssinicae</name>
    <dbReference type="NCBI Taxonomy" id="1209958"/>
    <lineage>
        <taxon>Bacteria</taxon>
        <taxon>Pseudomonadati</taxon>
        <taxon>Pseudomonadota</taxon>
        <taxon>Alphaproteobacteria</taxon>
        <taxon>Hyphomicrobiales</taxon>
        <taxon>Phyllobacteriaceae</taxon>
        <taxon>Mesorhizobium</taxon>
    </lineage>
</organism>
<evidence type="ECO:0000256" key="3">
    <source>
        <dbReference type="ARBA" id="ARBA00023125"/>
    </source>
</evidence>
<protein>
    <submittedName>
        <fullName evidence="6">Integrase arm-type DNA-binding domain-containing protein</fullName>
    </submittedName>
</protein>
<name>A0ABU5AS15_9HYPH</name>
<evidence type="ECO:0000313" key="6">
    <source>
        <dbReference type="EMBL" id="MDX8540078.1"/>
    </source>
</evidence>
<dbReference type="InterPro" id="IPR010998">
    <property type="entry name" value="Integrase_recombinase_N"/>
</dbReference>
<dbReference type="GO" id="GO:0003677">
    <property type="term" value="F:DNA binding"/>
    <property type="evidence" value="ECO:0007669"/>
    <property type="project" value="UniProtKB-KW"/>
</dbReference>
<dbReference type="Gene3D" id="1.10.150.130">
    <property type="match status" value="1"/>
</dbReference>
<dbReference type="Proteomes" id="UP001276564">
    <property type="component" value="Unassembled WGS sequence"/>
</dbReference>
<dbReference type="Pfam" id="PF13356">
    <property type="entry name" value="Arm-DNA-bind_3"/>
    <property type="match status" value="1"/>
</dbReference>
<sequence>MAKIKITKTSVEAIEPCDFDQIFWDATLKGFGLKVTPTGSRIYLVQYRTSGGRSGTTKRVTIGKHGSPWTAEAARAEAKSVLARVTQGADPAASKQFDRQMLTVAELCDKYLQEGTGTKKASTLATDKGRIERHIKPLLGKLKLTALTPAEIKKFIKNIAREPRLPTSKRSDVVAPSCVVERGRPHEPLACSVGSSPMR</sequence>